<keyword evidence="1" id="KW-1133">Transmembrane helix</keyword>
<dbReference type="AlphaFoldDB" id="A0A2V4I167"/>
<comment type="caution">
    <text evidence="2">The sequence shown here is derived from an EMBL/GenBank/DDBJ whole genome shotgun (WGS) entry which is preliminary data.</text>
</comment>
<dbReference type="Proteomes" id="UP000247620">
    <property type="component" value="Unassembled WGS sequence"/>
</dbReference>
<evidence type="ECO:0000313" key="2">
    <source>
        <dbReference type="EMBL" id="PYB82935.1"/>
    </source>
</evidence>
<dbReference type="RefSeq" id="WP_102682135.1">
    <property type="nucleotide sequence ID" value="NZ_QJRO01000005.1"/>
</dbReference>
<protein>
    <submittedName>
        <fullName evidence="2">Uncharacterized protein</fullName>
    </submittedName>
</protein>
<sequence length="260" mass="29651">MSVQQHVTAADTLLTATPEPLSRALEQVRQAEASLHQRRRQVTLAFMGVQAAYCAYLMLKWIWQGHYIGGPIYAVLLWCLLWLLYYPVSVLWYPRQRALDKAWRTLDAARMEHGKAFLASQALGPYRWVCRGGRMLAVFPDSHALYVLAPETGECHALMDAPRVVKQVRVDEQAVTRSTTKTTTKHGWRNVYAFNNHFGMIGGGKSRSTSTTTHDTVRTFTLHVQLQSAGQHPYWLQLPFAADWQEARNWQLLIEQATGR</sequence>
<accession>A0A2V4I167</accession>
<keyword evidence="1" id="KW-0472">Membrane</keyword>
<keyword evidence="1" id="KW-0812">Transmembrane</keyword>
<name>A0A2V4I167_9PSED</name>
<reference evidence="2 3" key="1">
    <citation type="submission" date="2018-06" db="EMBL/GenBank/DDBJ databases">
        <title>Pseudomonas diversity within urban Lake Michigan freshwaters.</title>
        <authorList>
            <person name="Batrich M."/>
            <person name="Hatzopoulos T."/>
            <person name="Putonti C."/>
        </authorList>
    </citation>
    <scope>NUCLEOTIDE SEQUENCE [LARGE SCALE GENOMIC DNA]</scope>
    <source>
        <strain evidence="2 3">LBp-160603</strain>
    </source>
</reference>
<gene>
    <name evidence="2" type="ORF">DMX07_11300</name>
</gene>
<feature type="transmembrane region" description="Helical" evidence="1">
    <location>
        <begin position="42"/>
        <end position="63"/>
    </location>
</feature>
<feature type="transmembrane region" description="Helical" evidence="1">
    <location>
        <begin position="75"/>
        <end position="94"/>
    </location>
</feature>
<dbReference type="EMBL" id="QJRO01000005">
    <property type="protein sequence ID" value="PYB82935.1"/>
    <property type="molecule type" value="Genomic_DNA"/>
</dbReference>
<evidence type="ECO:0000313" key="3">
    <source>
        <dbReference type="Proteomes" id="UP000247620"/>
    </source>
</evidence>
<organism evidence="2 3">
    <name type="scientific">Pseudomonas soli</name>
    <dbReference type="NCBI Taxonomy" id="1306993"/>
    <lineage>
        <taxon>Bacteria</taxon>
        <taxon>Pseudomonadati</taxon>
        <taxon>Pseudomonadota</taxon>
        <taxon>Gammaproteobacteria</taxon>
        <taxon>Pseudomonadales</taxon>
        <taxon>Pseudomonadaceae</taxon>
        <taxon>Pseudomonas</taxon>
    </lineage>
</organism>
<evidence type="ECO:0000256" key="1">
    <source>
        <dbReference type="SAM" id="Phobius"/>
    </source>
</evidence>
<proteinExistence type="predicted"/>